<evidence type="ECO:0000259" key="7">
    <source>
        <dbReference type="PROSITE" id="PS50011"/>
    </source>
</evidence>
<evidence type="ECO:0000256" key="3">
    <source>
        <dbReference type="ARBA" id="ARBA00022741"/>
    </source>
</evidence>
<feature type="region of interest" description="Disordered" evidence="6">
    <location>
        <begin position="405"/>
        <end position="450"/>
    </location>
</feature>
<keyword evidence="1" id="KW-0723">Serine/threonine-protein kinase</keyword>
<feature type="compositionally biased region" description="Low complexity" evidence="6">
    <location>
        <begin position="433"/>
        <end position="445"/>
    </location>
</feature>
<evidence type="ECO:0000256" key="5">
    <source>
        <dbReference type="ARBA" id="ARBA00022840"/>
    </source>
</evidence>
<dbReference type="GO" id="GO:0004674">
    <property type="term" value="F:protein serine/threonine kinase activity"/>
    <property type="evidence" value="ECO:0007669"/>
    <property type="project" value="UniProtKB-KW"/>
</dbReference>
<dbReference type="PANTHER" id="PTHR24346:SF82">
    <property type="entry name" value="KP78A-RELATED"/>
    <property type="match status" value="1"/>
</dbReference>
<name>A0A2P6NTB7_9EUKA</name>
<dbReference type="PROSITE" id="PS50030">
    <property type="entry name" value="UBA"/>
    <property type="match status" value="1"/>
</dbReference>
<keyword evidence="3" id="KW-0547">Nucleotide-binding</keyword>
<dbReference type="EMBL" id="MDYQ01000022">
    <property type="protein sequence ID" value="PRP87212.1"/>
    <property type="molecule type" value="Genomic_DNA"/>
</dbReference>
<dbReference type="Proteomes" id="UP000241769">
    <property type="component" value="Unassembled WGS sequence"/>
</dbReference>
<dbReference type="GO" id="GO:0035556">
    <property type="term" value="P:intracellular signal transduction"/>
    <property type="evidence" value="ECO:0007669"/>
    <property type="project" value="TreeGrafter"/>
</dbReference>
<dbReference type="GO" id="GO:0005524">
    <property type="term" value="F:ATP binding"/>
    <property type="evidence" value="ECO:0007669"/>
    <property type="project" value="UniProtKB-KW"/>
</dbReference>
<evidence type="ECO:0000256" key="2">
    <source>
        <dbReference type="ARBA" id="ARBA00022679"/>
    </source>
</evidence>
<dbReference type="STRING" id="1890364.A0A2P6NTB7"/>
<dbReference type="PROSITE" id="PS50011">
    <property type="entry name" value="PROTEIN_KINASE_DOM"/>
    <property type="match status" value="1"/>
</dbReference>
<dbReference type="GO" id="GO:0005737">
    <property type="term" value="C:cytoplasm"/>
    <property type="evidence" value="ECO:0007669"/>
    <property type="project" value="TreeGrafter"/>
</dbReference>
<dbReference type="InterPro" id="IPR015940">
    <property type="entry name" value="UBA"/>
</dbReference>
<dbReference type="AlphaFoldDB" id="A0A2P6NTB7"/>
<evidence type="ECO:0000256" key="4">
    <source>
        <dbReference type="ARBA" id="ARBA00022777"/>
    </source>
</evidence>
<feature type="region of interest" description="Disordered" evidence="6">
    <location>
        <begin position="508"/>
        <end position="548"/>
    </location>
</feature>
<proteinExistence type="predicted"/>
<dbReference type="Pfam" id="PF00069">
    <property type="entry name" value="Pkinase"/>
    <property type="match status" value="1"/>
</dbReference>
<feature type="domain" description="UBA" evidence="8">
    <location>
        <begin position="355"/>
        <end position="396"/>
    </location>
</feature>
<dbReference type="SUPFAM" id="SSF56112">
    <property type="entry name" value="Protein kinase-like (PK-like)"/>
    <property type="match status" value="1"/>
</dbReference>
<comment type="caution">
    <text evidence="9">The sequence shown here is derived from an EMBL/GenBank/DDBJ whole genome shotgun (WGS) entry which is preliminary data.</text>
</comment>
<dbReference type="InParanoid" id="A0A2P6NTB7"/>
<protein>
    <submittedName>
        <fullName evidence="9">MAP/microtubule affinity-regulating kinase 3-like</fullName>
    </submittedName>
</protein>
<evidence type="ECO:0000256" key="1">
    <source>
        <dbReference type="ARBA" id="ARBA00022527"/>
    </source>
</evidence>
<keyword evidence="10" id="KW-1185">Reference proteome</keyword>
<gene>
    <name evidence="9" type="ORF">PROFUN_01474</name>
</gene>
<dbReference type="InterPro" id="IPR000719">
    <property type="entry name" value="Prot_kinase_dom"/>
</dbReference>
<accession>A0A2P6NTB7</accession>
<dbReference type="PANTHER" id="PTHR24346">
    <property type="entry name" value="MAP/MICROTUBULE AFFINITY-REGULATING KINASE"/>
    <property type="match status" value="1"/>
</dbReference>
<dbReference type="FunFam" id="1.10.510.10:FF:000956">
    <property type="entry name" value="CAMK family protein kinase"/>
    <property type="match status" value="1"/>
</dbReference>
<keyword evidence="5" id="KW-0067">ATP-binding</keyword>
<dbReference type="OrthoDB" id="193931at2759"/>
<feature type="compositionally biased region" description="Polar residues" evidence="6">
    <location>
        <begin position="422"/>
        <end position="432"/>
    </location>
</feature>
<sequence>MHHRPQGGLLLHQNHQVAPHLQKVPHGLVVALFLYHHSPSLTRKPSLGQFRTVLNSGVKVTKGSPFMRSPSGEACEIMEDTIEGYEMLKTVGKGSFCKVRQAIHTKTGEKVAIKCVEKQGNAEGDSTAQMIERELSIMKLLRHPNIITLYQVMETEDYIYIIMEYASNGEIMEYINTHGPLSEAQTKKFFFQLADAVHYMHSQNACHRDLKAANLLLDDNLNLKIIDFGFSHTYEQGGKFNTFCGSPSHVSPQLVQRQEYDGPAADVWSMGVVLYNIVCGTLPFEADSIIELFKKIVSADYTIPETVSPECRELIEKMLLVDPRERWTDEQILQCEYLKGMKREEEVIQVTKGEELNEDVMLYLELDVGFDYNAVKASVQDKKYDYNSTAYYLMAQRKKKTAEEETRKAASAISPCKPRRTPSLSQLRINLNSPSSSPRLSPSSDSPRRPFATMRHQMRSTSPTFDLAALSPPALLSPVEGEGSSNSYADITSPGSLRSLRRVVPGHSMTPLFRSKTSESPFTERRRIEEQPSNPISVRAISSDHPTL</sequence>
<dbReference type="CDD" id="cd14003">
    <property type="entry name" value="STKc_AMPK-like"/>
    <property type="match status" value="1"/>
</dbReference>
<evidence type="ECO:0000313" key="9">
    <source>
        <dbReference type="EMBL" id="PRP87212.1"/>
    </source>
</evidence>
<dbReference type="InterPro" id="IPR011009">
    <property type="entry name" value="Kinase-like_dom_sf"/>
</dbReference>
<reference evidence="9 10" key="1">
    <citation type="journal article" date="2018" name="Genome Biol. Evol.">
        <title>Multiple Roots of Fruiting Body Formation in Amoebozoa.</title>
        <authorList>
            <person name="Hillmann F."/>
            <person name="Forbes G."/>
            <person name="Novohradska S."/>
            <person name="Ferling I."/>
            <person name="Riege K."/>
            <person name="Groth M."/>
            <person name="Westermann M."/>
            <person name="Marz M."/>
            <person name="Spaller T."/>
            <person name="Winckler T."/>
            <person name="Schaap P."/>
            <person name="Glockner G."/>
        </authorList>
    </citation>
    <scope>NUCLEOTIDE SEQUENCE [LARGE SCALE GENOMIC DNA]</scope>
    <source>
        <strain evidence="9 10">Jena</strain>
    </source>
</reference>
<keyword evidence="2" id="KW-0808">Transferase</keyword>
<evidence type="ECO:0000313" key="10">
    <source>
        <dbReference type="Proteomes" id="UP000241769"/>
    </source>
</evidence>
<dbReference type="FunFam" id="3.30.200.20:FF:000003">
    <property type="entry name" value="Non-specific serine/threonine protein kinase"/>
    <property type="match status" value="1"/>
</dbReference>
<keyword evidence="4 9" id="KW-0418">Kinase</keyword>
<dbReference type="Gene3D" id="1.10.510.10">
    <property type="entry name" value="Transferase(Phosphotransferase) domain 1"/>
    <property type="match status" value="1"/>
</dbReference>
<organism evidence="9 10">
    <name type="scientific">Planoprotostelium fungivorum</name>
    <dbReference type="NCBI Taxonomy" id="1890364"/>
    <lineage>
        <taxon>Eukaryota</taxon>
        <taxon>Amoebozoa</taxon>
        <taxon>Evosea</taxon>
        <taxon>Variosea</taxon>
        <taxon>Cavosteliida</taxon>
        <taxon>Cavosteliaceae</taxon>
        <taxon>Planoprotostelium</taxon>
    </lineage>
</organism>
<feature type="domain" description="Protein kinase" evidence="7">
    <location>
        <begin position="85"/>
        <end position="338"/>
    </location>
</feature>
<dbReference type="SMART" id="SM00220">
    <property type="entry name" value="S_TKc"/>
    <property type="match status" value="1"/>
</dbReference>
<evidence type="ECO:0000256" key="6">
    <source>
        <dbReference type="SAM" id="MobiDB-lite"/>
    </source>
</evidence>
<evidence type="ECO:0000259" key="8">
    <source>
        <dbReference type="PROSITE" id="PS50030"/>
    </source>
</evidence>